<dbReference type="Gene3D" id="1.10.225.10">
    <property type="entry name" value="Saposin-like"/>
    <property type="match status" value="1"/>
</dbReference>
<accession>A0A3B3R1T0</accession>
<evidence type="ECO:0000313" key="5">
    <source>
        <dbReference type="Proteomes" id="UP000261540"/>
    </source>
</evidence>
<dbReference type="GO" id="GO:0006629">
    <property type="term" value="P:lipid metabolic process"/>
    <property type="evidence" value="ECO:0007669"/>
    <property type="project" value="InterPro"/>
</dbReference>
<dbReference type="PROSITE" id="PS50015">
    <property type="entry name" value="SAP_B"/>
    <property type="match status" value="1"/>
</dbReference>
<keyword evidence="1" id="KW-1015">Disulfide bond</keyword>
<dbReference type="InterPro" id="IPR008139">
    <property type="entry name" value="SaposinB_dom"/>
</dbReference>
<dbReference type="PANTHER" id="PTHR15541:SF2">
    <property type="entry name" value="GRANULYSIN"/>
    <property type="match status" value="1"/>
</dbReference>
<dbReference type="PANTHER" id="PTHR15541">
    <property type="entry name" value="GRANULYSIN RELATED"/>
    <property type="match status" value="1"/>
</dbReference>
<reference evidence="4" key="1">
    <citation type="submission" date="2025-05" db="UniProtKB">
        <authorList>
            <consortium name="Ensembl"/>
        </authorList>
    </citation>
    <scope>IDENTIFICATION</scope>
</reference>
<proteinExistence type="predicted"/>
<dbReference type="SUPFAM" id="SSF47862">
    <property type="entry name" value="Saposin"/>
    <property type="match status" value="1"/>
</dbReference>
<dbReference type="InterPro" id="IPR011001">
    <property type="entry name" value="Saposin-like"/>
</dbReference>
<evidence type="ECO:0000256" key="1">
    <source>
        <dbReference type="ARBA" id="ARBA00023157"/>
    </source>
</evidence>
<keyword evidence="5" id="KW-1185">Reference proteome</keyword>
<feature type="domain" description="Saposin B-type" evidence="3">
    <location>
        <begin position="116"/>
        <end position="193"/>
    </location>
</feature>
<dbReference type="InterPro" id="IPR038847">
    <property type="entry name" value="Granulysin-like"/>
</dbReference>
<dbReference type="Proteomes" id="UP000261540">
    <property type="component" value="Unplaced"/>
</dbReference>
<dbReference type="GO" id="GO:0042742">
    <property type="term" value="P:defense response to bacterium"/>
    <property type="evidence" value="ECO:0007669"/>
    <property type="project" value="InterPro"/>
</dbReference>
<evidence type="ECO:0000259" key="3">
    <source>
        <dbReference type="PROSITE" id="PS50015"/>
    </source>
</evidence>
<dbReference type="SMART" id="SM00741">
    <property type="entry name" value="SapB"/>
    <property type="match status" value="1"/>
</dbReference>
<dbReference type="AlphaFoldDB" id="A0A3B3R1T0"/>
<dbReference type="Ensembl" id="ENSPKIT00000037116.1">
    <property type="protein sequence ID" value="ENSPKIP00000012714.1"/>
    <property type="gene ID" value="ENSPKIG00000000424.1"/>
</dbReference>
<dbReference type="STRING" id="1676925.ENSPKIP00000012712"/>
<protein>
    <recommendedName>
        <fullName evidence="3">Saposin B-type domain-containing protein</fullName>
    </recommendedName>
</protein>
<sequence length="193" mass="21893">MDTRNLKRETHSIVRGKGAGAQPPPRAIRSWVGLHYSTERKPPPLNRSVSTPRTDDASEGFMTMTCIHILAGVLFLSALAESAIVDRWEYREVYFQKINETSEDLQELEALLEEQLPGLCWACKWIVKKARKLIGDNKTPDRMRDVLNRVCDQIGFLKSQCKRFLGKVMDTLVEELSTTDSPQQACINLNACK</sequence>
<name>A0A3B3R1T0_9TELE</name>
<dbReference type="InterPro" id="IPR007856">
    <property type="entry name" value="SapB_1"/>
</dbReference>
<feature type="region of interest" description="Disordered" evidence="2">
    <location>
        <begin position="1"/>
        <end position="24"/>
    </location>
</feature>
<dbReference type="GeneTree" id="ENSGT00510000050935"/>
<evidence type="ECO:0000256" key="2">
    <source>
        <dbReference type="SAM" id="MobiDB-lite"/>
    </source>
</evidence>
<dbReference type="Pfam" id="PF05184">
    <property type="entry name" value="SapB_1"/>
    <property type="match status" value="1"/>
</dbReference>
<dbReference type="Ensembl" id="ENSPKIT00000037114.1">
    <property type="protein sequence ID" value="ENSPKIP00000012712.1"/>
    <property type="gene ID" value="ENSPKIG00000000424.1"/>
</dbReference>
<evidence type="ECO:0000313" key="4">
    <source>
        <dbReference type="Ensembl" id="ENSPKIP00000012712.1"/>
    </source>
</evidence>
<organism evidence="4 5">
    <name type="scientific">Paramormyrops kingsleyae</name>
    <dbReference type="NCBI Taxonomy" id="1676925"/>
    <lineage>
        <taxon>Eukaryota</taxon>
        <taxon>Metazoa</taxon>
        <taxon>Chordata</taxon>
        <taxon>Craniata</taxon>
        <taxon>Vertebrata</taxon>
        <taxon>Euteleostomi</taxon>
        <taxon>Actinopterygii</taxon>
        <taxon>Neopterygii</taxon>
        <taxon>Teleostei</taxon>
        <taxon>Osteoglossocephala</taxon>
        <taxon>Osteoglossomorpha</taxon>
        <taxon>Osteoglossiformes</taxon>
        <taxon>Mormyridae</taxon>
        <taxon>Paramormyrops</taxon>
    </lineage>
</organism>
<feature type="compositionally biased region" description="Basic and acidic residues" evidence="2">
    <location>
        <begin position="1"/>
        <end position="12"/>
    </location>
</feature>